<gene>
    <name evidence="1" type="ORF">B7463_g6500</name>
</gene>
<dbReference type="AlphaFoldDB" id="A0A3E2H962"/>
<name>A0A3E2H962_SCYLI</name>
<dbReference type="EMBL" id="NCSJ02000116">
    <property type="protein sequence ID" value="RFU29837.1"/>
    <property type="molecule type" value="Genomic_DNA"/>
</dbReference>
<keyword evidence="2" id="KW-1185">Reference proteome</keyword>
<feature type="non-terminal residue" evidence="1">
    <location>
        <position position="319"/>
    </location>
</feature>
<accession>A0A3E2H962</accession>
<proteinExistence type="predicted"/>
<sequence>MPWSYLSNTSRLRGHKDINNWDIWRMNLHTALYKVILAGAVCSKAYNEPFFLPTEERDNTFPYLQSTGNHWDNPPCYYYGGFSRMQLDYLQKFPIYNYELQDDNEAEKRRDELYDRIFGVFTKWMIEDARIRGAKEELIFGDVIQLLGASEHLTSKILNRDYSNSYRRRKFRNYEPKFKGKVRKVNVVLFGVFQVEEISMPSLVEETVNGYLIANPVIKPQQAHIERFTTPSRVFVDVNNVLNTLSAYRYPDPRDLDSNPPQIFLLFSFALYKHFNLRFSKQVFNSRRVLNSYKKLFSPELFCVESLWTGMVSDYDKEF</sequence>
<evidence type="ECO:0000313" key="2">
    <source>
        <dbReference type="Proteomes" id="UP000258309"/>
    </source>
</evidence>
<dbReference type="Proteomes" id="UP000258309">
    <property type="component" value="Unassembled WGS sequence"/>
</dbReference>
<evidence type="ECO:0000313" key="1">
    <source>
        <dbReference type="EMBL" id="RFU29837.1"/>
    </source>
</evidence>
<comment type="caution">
    <text evidence="1">The sequence shown here is derived from an EMBL/GenBank/DDBJ whole genome shotgun (WGS) entry which is preliminary data.</text>
</comment>
<feature type="non-terminal residue" evidence="1">
    <location>
        <position position="1"/>
    </location>
</feature>
<dbReference type="OrthoDB" id="5280464at2759"/>
<dbReference type="STRING" id="5539.A0A3E2H962"/>
<reference evidence="1 2" key="1">
    <citation type="submission" date="2018-05" db="EMBL/GenBank/DDBJ databases">
        <title>Draft genome sequence of Scytalidium lignicola DSM 105466, a ubiquitous saprotrophic fungus.</title>
        <authorList>
            <person name="Buettner E."/>
            <person name="Gebauer A.M."/>
            <person name="Hofrichter M."/>
            <person name="Liers C."/>
            <person name="Kellner H."/>
        </authorList>
    </citation>
    <scope>NUCLEOTIDE SEQUENCE [LARGE SCALE GENOMIC DNA]</scope>
    <source>
        <strain evidence="1 2">DSM 105466</strain>
    </source>
</reference>
<organism evidence="1 2">
    <name type="scientific">Scytalidium lignicola</name>
    <name type="common">Hyphomycete</name>
    <dbReference type="NCBI Taxonomy" id="5539"/>
    <lineage>
        <taxon>Eukaryota</taxon>
        <taxon>Fungi</taxon>
        <taxon>Dikarya</taxon>
        <taxon>Ascomycota</taxon>
        <taxon>Pezizomycotina</taxon>
        <taxon>Leotiomycetes</taxon>
        <taxon>Leotiomycetes incertae sedis</taxon>
        <taxon>Scytalidium</taxon>
    </lineage>
</organism>
<protein>
    <submittedName>
        <fullName evidence="1">Uncharacterized protein</fullName>
    </submittedName>
</protein>